<evidence type="ECO:0000256" key="1">
    <source>
        <dbReference type="SAM" id="Coils"/>
    </source>
</evidence>
<feature type="coiled-coil region" evidence="1">
    <location>
        <begin position="22"/>
        <end position="49"/>
    </location>
</feature>
<sequence>MVVYIIITLIVALIVVGVWVNAVQQHKEKQNAERRLELTKQKKVIEETEEVLMNSANIPMSKALYTVLYQRIYAALVIMAELSPTSKEIKNRLVEAKNRIENSNSQDTNADRVSLPDNEKQVIALLQGVKKLRSIVRSEHSKGKMDTQVFLNEDKRLEKMQLQVNIDSQLKRGKAARSANMLGSARQYFEKALAVINSLNFSDEYIVSRKNELEDLLSEIMSELKATNANDAKKKLDDEKDDLDELFAPKKKW</sequence>
<proteinExistence type="predicted"/>
<dbReference type="eggNOG" id="ENOG502Z831">
    <property type="taxonomic scope" value="Bacteria"/>
</dbReference>
<accession>A0A0A7EGY3</accession>
<dbReference type="EMBL" id="CP009888">
    <property type="protein sequence ID" value="AIY65321.1"/>
    <property type="molecule type" value="Genomic_DNA"/>
</dbReference>
<name>A0A0A7EGY3_9GAMM</name>
<dbReference type="OrthoDB" id="5899712at2"/>
<gene>
    <name evidence="2" type="ORF">OM33_09290</name>
</gene>
<dbReference type="Proteomes" id="UP000030341">
    <property type="component" value="Chromosome 1"/>
</dbReference>
<feature type="coiled-coil region" evidence="1">
    <location>
        <begin position="210"/>
        <end position="246"/>
    </location>
</feature>
<reference evidence="2 3" key="1">
    <citation type="submission" date="2014-11" db="EMBL/GenBank/DDBJ databases">
        <title>Complete Genome Sequence of Pseudoalteromonas sp. Strain OCN003 Isolated from Kaneohe Bay, Oahu, Hawaii.</title>
        <authorList>
            <person name="Beurmann S."/>
            <person name="Videau P."/>
            <person name="Ushijima B."/>
            <person name="Smith A.M."/>
            <person name="Aeby G.S."/>
            <person name="Callahan S.M."/>
            <person name="Belcaid M."/>
        </authorList>
    </citation>
    <scope>NUCLEOTIDE SEQUENCE [LARGE SCALE GENOMIC DNA]</scope>
    <source>
        <strain evidence="2 3">OCN003</strain>
    </source>
</reference>
<evidence type="ECO:0000313" key="2">
    <source>
        <dbReference type="EMBL" id="AIY65321.1"/>
    </source>
</evidence>
<dbReference type="AlphaFoldDB" id="A0A0A7EGY3"/>
<keyword evidence="3" id="KW-1185">Reference proteome</keyword>
<dbReference type="HOGENOM" id="CLU_095273_0_0_6"/>
<dbReference type="RefSeq" id="WP_038641100.1">
    <property type="nucleotide sequence ID" value="NZ_CP009888.1"/>
</dbReference>
<keyword evidence="1" id="KW-0175">Coiled coil</keyword>
<dbReference type="KEGG" id="pseo:OM33_09290"/>
<organism evidence="2 3">
    <name type="scientific">Pseudoalteromonas piratica</name>
    <dbReference type="NCBI Taxonomy" id="1348114"/>
    <lineage>
        <taxon>Bacteria</taxon>
        <taxon>Pseudomonadati</taxon>
        <taxon>Pseudomonadota</taxon>
        <taxon>Gammaproteobacteria</taxon>
        <taxon>Alteromonadales</taxon>
        <taxon>Pseudoalteromonadaceae</taxon>
        <taxon>Pseudoalteromonas</taxon>
    </lineage>
</organism>
<protein>
    <submittedName>
        <fullName evidence="2">Membrane protein</fullName>
    </submittedName>
</protein>
<dbReference type="STRING" id="1348114.OM33_09290"/>
<evidence type="ECO:0000313" key="3">
    <source>
        <dbReference type="Proteomes" id="UP000030341"/>
    </source>
</evidence>